<feature type="region of interest" description="Disordered" evidence="1">
    <location>
        <begin position="1"/>
        <end position="39"/>
    </location>
</feature>
<evidence type="ECO:0000313" key="3">
    <source>
        <dbReference type="Proteomes" id="UP001620461"/>
    </source>
</evidence>
<comment type="caution">
    <text evidence="2">The sequence shown here is derived from an EMBL/GenBank/DDBJ whole genome shotgun (WGS) entry which is preliminary data.</text>
</comment>
<keyword evidence="3" id="KW-1185">Reference proteome</keyword>
<gene>
    <name evidence="2" type="ORF">ISP15_03220</name>
</gene>
<organism evidence="2 3">
    <name type="scientific">Dyella jejuensis</name>
    <dbReference type="NCBI Taxonomy" id="1432009"/>
    <lineage>
        <taxon>Bacteria</taxon>
        <taxon>Pseudomonadati</taxon>
        <taxon>Pseudomonadota</taxon>
        <taxon>Gammaproteobacteria</taxon>
        <taxon>Lysobacterales</taxon>
        <taxon>Rhodanobacteraceae</taxon>
        <taxon>Dyella</taxon>
    </lineage>
</organism>
<dbReference type="EMBL" id="JADIKJ010000002">
    <property type="protein sequence ID" value="MFK2899331.1"/>
    <property type="molecule type" value="Genomic_DNA"/>
</dbReference>
<dbReference type="Proteomes" id="UP001620461">
    <property type="component" value="Unassembled WGS sequence"/>
</dbReference>
<sequence length="138" mass="15480">MPGDHPNIPDWGADLDHENRPGVPMERLPPQADREPPEQQACTVEILHSIEREGITPVFGTSVPPRGCSGRIRRVAFRHSENDVRHWMLLLLADRVNVIEGMAREVRTSPRVRTAAIVGACAIAACWGFKHGHKRRSR</sequence>
<evidence type="ECO:0000313" key="2">
    <source>
        <dbReference type="EMBL" id="MFK2899331.1"/>
    </source>
</evidence>
<dbReference type="RefSeq" id="WP_404545019.1">
    <property type="nucleotide sequence ID" value="NZ_JADIKJ010000002.1"/>
</dbReference>
<evidence type="ECO:0000256" key="1">
    <source>
        <dbReference type="SAM" id="MobiDB-lite"/>
    </source>
</evidence>
<accession>A0ABW8JGB9</accession>
<name>A0ABW8JGB9_9GAMM</name>
<proteinExistence type="predicted"/>
<reference evidence="2 3" key="1">
    <citation type="submission" date="2020-10" db="EMBL/GenBank/DDBJ databases">
        <title>Phylogeny of dyella-like bacteria.</title>
        <authorList>
            <person name="Fu J."/>
        </authorList>
    </citation>
    <scope>NUCLEOTIDE SEQUENCE [LARGE SCALE GENOMIC DNA]</scope>
    <source>
        <strain evidence="2 3">JP1</strain>
    </source>
</reference>
<protein>
    <submittedName>
        <fullName evidence="2">Uncharacterized protein</fullName>
    </submittedName>
</protein>